<evidence type="ECO:0008006" key="3">
    <source>
        <dbReference type="Google" id="ProtNLM"/>
    </source>
</evidence>
<evidence type="ECO:0000256" key="1">
    <source>
        <dbReference type="SAM" id="MobiDB-lite"/>
    </source>
</evidence>
<feature type="compositionally biased region" description="Low complexity" evidence="1">
    <location>
        <begin position="317"/>
        <end position="332"/>
    </location>
</feature>
<feature type="compositionally biased region" description="Basic and acidic residues" evidence="1">
    <location>
        <begin position="354"/>
        <end position="372"/>
    </location>
</feature>
<feature type="compositionally biased region" description="Basic residues" evidence="1">
    <location>
        <begin position="383"/>
        <end position="396"/>
    </location>
</feature>
<evidence type="ECO:0000313" key="2">
    <source>
        <dbReference type="EMBL" id="JAC71325.1"/>
    </source>
</evidence>
<feature type="region of interest" description="Disordered" evidence="1">
    <location>
        <begin position="23"/>
        <end position="42"/>
    </location>
</feature>
<feature type="region of interest" description="Disordered" evidence="1">
    <location>
        <begin position="317"/>
        <end position="396"/>
    </location>
</feature>
<name>A0A061RKY4_9CHLO</name>
<dbReference type="EMBL" id="GBEZ01014777">
    <property type="protein sequence ID" value="JAC71325.1"/>
    <property type="molecule type" value="Transcribed_RNA"/>
</dbReference>
<reference evidence="2" key="1">
    <citation type="submission" date="2014-05" db="EMBL/GenBank/DDBJ databases">
        <title>The transcriptome of the halophilic microalga Tetraselmis sp. GSL018 isolated from the Great Salt Lake, Utah.</title>
        <authorList>
            <person name="Jinkerson R.E."/>
            <person name="D'Adamo S."/>
            <person name="Posewitz M.C."/>
        </authorList>
    </citation>
    <scope>NUCLEOTIDE SEQUENCE</scope>
    <source>
        <strain evidence="2">GSL018</strain>
    </source>
</reference>
<sequence>MRSTMKSTAVGSTPIPVKVLSRRANASGSVGPSAHSRFNTSPSLLKTVTPSWRRVRQLTVQCSSTTPSTDSRTVAEVKEALRRELDGPRSRAVINEILLKLEWKNPTPAPTKSEVLTGGWKFAYYGGIAPGLASSPTRPLALALYAGGFSPGAFGLAVADLLPKNVVETQDFTLCIAGIDPFVSTASINVKTLGRTIPVKVNCELEAESDVRLRETYKSLEVYGRFVEVPASLQYERTMFISYLDDDMMVARDETGAPDILFRIPTEEADKGDADFFKDDPIGSQIASVPTPQDVMSDVQDAAAAAVESMGAAADEAAGSFAGASDSGAGAPEDPEEGQEARVETPSASAGGVVEEKKPADEQAPEEDPKAEDGDEAEEGGKKGGKRRGGPKKSSE</sequence>
<organism evidence="2">
    <name type="scientific">Tetraselmis sp. GSL018</name>
    <dbReference type="NCBI Taxonomy" id="582737"/>
    <lineage>
        <taxon>Eukaryota</taxon>
        <taxon>Viridiplantae</taxon>
        <taxon>Chlorophyta</taxon>
        <taxon>core chlorophytes</taxon>
        <taxon>Chlorodendrophyceae</taxon>
        <taxon>Chlorodendrales</taxon>
        <taxon>Chlorodendraceae</taxon>
        <taxon>Tetraselmis</taxon>
    </lineage>
</organism>
<accession>A0A061RKY4</accession>
<dbReference type="AlphaFoldDB" id="A0A061RKY4"/>
<protein>
    <recommendedName>
        <fullName evidence="3">Plastid lipid-associated protein/fibrillin conserved domain-containing protein</fullName>
    </recommendedName>
</protein>
<feature type="compositionally biased region" description="Polar residues" evidence="1">
    <location>
        <begin position="24"/>
        <end position="42"/>
    </location>
</feature>
<gene>
    <name evidence="2" type="ORF">TSPGSL018_2172</name>
</gene>
<proteinExistence type="predicted"/>